<evidence type="ECO:0000313" key="5">
    <source>
        <dbReference type="Proteomes" id="UP001602245"/>
    </source>
</evidence>
<organism evidence="4 5">
    <name type="scientific">Paractinoplanes globisporus</name>
    <dbReference type="NCBI Taxonomy" id="113565"/>
    <lineage>
        <taxon>Bacteria</taxon>
        <taxon>Bacillati</taxon>
        <taxon>Actinomycetota</taxon>
        <taxon>Actinomycetes</taxon>
        <taxon>Micromonosporales</taxon>
        <taxon>Micromonosporaceae</taxon>
        <taxon>Paractinoplanes</taxon>
    </lineage>
</organism>
<dbReference type="RefSeq" id="WP_026205771.1">
    <property type="nucleotide sequence ID" value="NZ_JBIAZU010000004.1"/>
</dbReference>
<name>A0ABW6WI66_9ACTN</name>
<gene>
    <name evidence="4" type="ORF">ACFY35_24320</name>
</gene>
<evidence type="ECO:0000256" key="1">
    <source>
        <dbReference type="SAM" id="MobiDB-lite"/>
    </source>
</evidence>
<dbReference type="InterPro" id="IPR046278">
    <property type="entry name" value="DUF6311"/>
</dbReference>
<protein>
    <submittedName>
        <fullName evidence="4">DUF2079 domain-containing protein</fullName>
    </submittedName>
</protein>
<proteinExistence type="predicted"/>
<dbReference type="Pfam" id="PF19830">
    <property type="entry name" value="DUF6311"/>
    <property type="match status" value="1"/>
</dbReference>
<feature type="transmembrane region" description="Helical" evidence="2">
    <location>
        <begin position="252"/>
        <end position="272"/>
    </location>
</feature>
<feature type="transmembrane region" description="Helical" evidence="2">
    <location>
        <begin position="31"/>
        <end position="49"/>
    </location>
</feature>
<accession>A0ABW6WI66</accession>
<comment type="caution">
    <text evidence="4">The sequence shown here is derived from an EMBL/GenBank/DDBJ whole genome shotgun (WGS) entry which is preliminary data.</text>
</comment>
<feature type="transmembrane region" description="Helical" evidence="2">
    <location>
        <begin position="223"/>
        <end position="240"/>
    </location>
</feature>
<feature type="transmembrane region" description="Helical" evidence="2">
    <location>
        <begin position="401"/>
        <end position="423"/>
    </location>
</feature>
<evidence type="ECO:0000256" key="2">
    <source>
        <dbReference type="SAM" id="Phobius"/>
    </source>
</evidence>
<feature type="transmembrane region" description="Helical" evidence="2">
    <location>
        <begin position="435"/>
        <end position="454"/>
    </location>
</feature>
<sequence length="620" mass="67065">MSVAAPATESAEDRPAPPVEATTARRRRSHLIVAAVALGLAAYLTHGLWAQPYTHVIAGNVGDQAFFEWVLSYGVHILRDGGDPFFTTVMNTPAGVNLAANTSITVYAVLFAPVTILAGPQVSFVAVLTLNLAGSAFAWYLFLDRWVTRNRISAAIGGLFCGFAPGFVSHANGHLNWTAGWIAPLVLWWLFKLREEGRWLRNGAILGAILGACFTIAAEGLFFTALAGGVFVVVWSLAAVTRPEARRALPTVLAGLGVTAVVAGALLAYPLYMHFAGPQTFAGTGFNQRHYAEDVAAYFSYSDRTLAALAGVGNNLAANPTEQTSFFGLPLMLLIIVAFVLLWRRADPGRRATLRALAITGGLFMLLSFGPRLRFNGNETDIPLPYALLQRLPLFDSALPLRLALVLVGVFGVVLAFAADLLLDREEVPHPGHAPFAAAFAFALIPIFPLPLLWAERAPEPKFIADGTWEKFVPDGGTISALPFAANVAADGQRWQAYTMARGGKQFRIPDGYFLGPEAGGADEKGRIGAPAHRTDWLFLRAALYGYVPEIDNWDRAQARADFQYWGIEAVFLPDEITGSESILFRSAVEISATQLLGPPERVDDVLVWRIRPGVDPIDR</sequence>
<keyword evidence="2" id="KW-0812">Transmembrane</keyword>
<feature type="transmembrane region" description="Helical" evidence="2">
    <location>
        <begin position="174"/>
        <end position="191"/>
    </location>
</feature>
<dbReference type="Proteomes" id="UP001602245">
    <property type="component" value="Unassembled WGS sequence"/>
</dbReference>
<feature type="transmembrane region" description="Helical" evidence="2">
    <location>
        <begin position="150"/>
        <end position="168"/>
    </location>
</feature>
<feature type="domain" description="DUF6311" evidence="3">
    <location>
        <begin position="85"/>
        <end position="398"/>
    </location>
</feature>
<feature type="transmembrane region" description="Helical" evidence="2">
    <location>
        <begin position="325"/>
        <end position="343"/>
    </location>
</feature>
<feature type="region of interest" description="Disordered" evidence="1">
    <location>
        <begin position="1"/>
        <end position="23"/>
    </location>
</feature>
<keyword evidence="5" id="KW-1185">Reference proteome</keyword>
<keyword evidence="2" id="KW-0472">Membrane</keyword>
<feature type="transmembrane region" description="Helical" evidence="2">
    <location>
        <begin position="198"/>
        <end position="217"/>
    </location>
</feature>
<reference evidence="4 5" key="1">
    <citation type="submission" date="2024-10" db="EMBL/GenBank/DDBJ databases">
        <title>The Natural Products Discovery Center: Release of the First 8490 Sequenced Strains for Exploring Actinobacteria Biosynthetic Diversity.</title>
        <authorList>
            <person name="Kalkreuter E."/>
            <person name="Kautsar S.A."/>
            <person name="Yang D."/>
            <person name="Bader C.D."/>
            <person name="Teijaro C.N."/>
            <person name="Fluegel L."/>
            <person name="Davis C.M."/>
            <person name="Simpson J.R."/>
            <person name="Lauterbach L."/>
            <person name="Steele A.D."/>
            <person name="Gui C."/>
            <person name="Meng S."/>
            <person name="Li G."/>
            <person name="Viehrig K."/>
            <person name="Ye F."/>
            <person name="Su P."/>
            <person name="Kiefer A.F."/>
            <person name="Nichols A."/>
            <person name="Cepeda A.J."/>
            <person name="Yan W."/>
            <person name="Fan B."/>
            <person name="Jiang Y."/>
            <person name="Adhikari A."/>
            <person name="Zheng C.-J."/>
            <person name="Schuster L."/>
            <person name="Cowan T.M."/>
            <person name="Smanski M.J."/>
            <person name="Chevrette M.G."/>
            <person name="De Carvalho L.P.S."/>
            <person name="Shen B."/>
        </authorList>
    </citation>
    <scope>NUCLEOTIDE SEQUENCE [LARGE SCALE GENOMIC DNA]</scope>
    <source>
        <strain evidence="4 5">NPDC000087</strain>
    </source>
</reference>
<evidence type="ECO:0000313" key="4">
    <source>
        <dbReference type="EMBL" id="MFF5292581.1"/>
    </source>
</evidence>
<feature type="transmembrane region" description="Helical" evidence="2">
    <location>
        <begin position="122"/>
        <end position="143"/>
    </location>
</feature>
<keyword evidence="2" id="KW-1133">Transmembrane helix</keyword>
<evidence type="ECO:0000259" key="3">
    <source>
        <dbReference type="Pfam" id="PF19830"/>
    </source>
</evidence>
<dbReference type="EMBL" id="JBIAZU010000004">
    <property type="protein sequence ID" value="MFF5292581.1"/>
    <property type="molecule type" value="Genomic_DNA"/>
</dbReference>
<feature type="transmembrane region" description="Helical" evidence="2">
    <location>
        <begin position="352"/>
        <end position="370"/>
    </location>
</feature>